<dbReference type="PROSITE" id="PS51257">
    <property type="entry name" value="PROKAR_LIPOPROTEIN"/>
    <property type="match status" value="1"/>
</dbReference>
<evidence type="ECO:0000313" key="3">
    <source>
        <dbReference type="Proteomes" id="UP001620626"/>
    </source>
</evidence>
<keyword evidence="3" id="KW-1185">Reference proteome</keyword>
<dbReference type="Proteomes" id="UP001620626">
    <property type="component" value="Unassembled WGS sequence"/>
</dbReference>
<feature type="compositionally biased region" description="Basic and acidic residues" evidence="1">
    <location>
        <begin position="58"/>
        <end position="75"/>
    </location>
</feature>
<name>A0ABD2IXT4_9BILA</name>
<comment type="caution">
    <text evidence="2">The sequence shown here is derived from an EMBL/GenBank/DDBJ whole genome shotgun (WGS) entry which is preliminary data.</text>
</comment>
<gene>
    <name evidence="2" type="ORF">niasHT_037476</name>
</gene>
<feature type="region of interest" description="Disordered" evidence="1">
    <location>
        <begin position="58"/>
        <end position="127"/>
    </location>
</feature>
<accession>A0ABD2IXT4</accession>
<proteinExistence type="predicted"/>
<dbReference type="AlphaFoldDB" id="A0ABD2IXT4"/>
<evidence type="ECO:0000313" key="2">
    <source>
        <dbReference type="EMBL" id="KAL3081008.1"/>
    </source>
</evidence>
<evidence type="ECO:0000256" key="1">
    <source>
        <dbReference type="SAM" id="MobiDB-lite"/>
    </source>
</evidence>
<dbReference type="EMBL" id="JBICBT010001143">
    <property type="protein sequence ID" value="KAL3081008.1"/>
    <property type="molecule type" value="Genomic_DNA"/>
</dbReference>
<protein>
    <submittedName>
        <fullName evidence="2">Uncharacterized protein</fullName>
    </submittedName>
</protein>
<feature type="compositionally biased region" description="Basic residues" evidence="1">
    <location>
        <begin position="92"/>
        <end position="104"/>
    </location>
</feature>
<organism evidence="2 3">
    <name type="scientific">Heterodera trifolii</name>
    <dbReference type="NCBI Taxonomy" id="157864"/>
    <lineage>
        <taxon>Eukaryota</taxon>
        <taxon>Metazoa</taxon>
        <taxon>Ecdysozoa</taxon>
        <taxon>Nematoda</taxon>
        <taxon>Chromadorea</taxon>
        <taxon>Rhabditida</taxon>
        <taxon>Tylenchina</taxon>
        <taxon>Tylenchomorpha</taxon>
        <taxon>Tylenchoidea</taxon>
        <taxon>Heteroderidae</taxon>
        <taxon>Heteroderinae</taxon>
        <taxon>Heterodera</taxon>
    </lineage>
</organism>
<reference evidence="2 3" key="1">
    <citation type="submission" date="2024-10" db="EMBL/GenBank/DDBJ databases">
        <authorList>
            <person name="Kim D."/>
        </authorList>
    </citation>
    <scope>NUCLEOTIDE SEQUENCE [LARGE SCALE GENOMIC DNA]</scope>
    <source>
        <strain evidence="2">BH-2024</strain>
    </source>
</reference>
<sequence length="127" mass="14193">MIGGSVRSLSQYLLNVFTFSCERTVWPHSFAPFSSVPLPIAHYFVVSPLFSATRWEMDDGKEKMSKKKENGRWMDRTAPGGEQRVGKQLLMGRRRRRPKAKARGRTSPAEGTKQHNRRGGGGGGGDE</sequence>